<dbReference type="OrthoDB" id="5835829at2759"/>
<organism evidence="2 3">
    <name type="scientific">Laodelphax striatellus</name>
    <name type="common">Small brown planthopper</name>
    <name type="synonym">Delphax striatella</name>
    <dbReference type="NCBI Taxonomy" id="195883"/>
    <lineage>
        <taxon>Eukaryota</taxon>
        <taxon>Metazoa</taxon>
        <taxon>Ecdysozoa</taxon>
        <taxon>Arthropoda</taxon>
        <taxon>Hexapoda</taxon>
        <taxon>Insecta</taxon>
        <taxon>Pterygota</taxon>
        <taxon>Neoptera</taxon>
        <taxon>Paraneoptera</taxon>
        <taxon>Hemiptera</taxon>
        <taxon>Auchenorrhyncha</taxon>
        <taxon>Fulgoroidea</taxon>
        <taxon>Delphacidae</taxon>
        <taxon>Criomorphinae</taxon>
        <taxon>Laodelphax</taxon>
    </lineage>
</organism>
<dbReference type="GO" id="GO:0008194">
    <property type="term" value="F:UDP-glycosyltransferase activity"/>
    <property type="evidence" value="ECO:0007669"/>
    <property type="project" value="InterPro"/>
</dbReference>
<evidence type="ECO:0000256" key="1">
    <source>
        <dbReference type="ARBA" id="ARBA00022679"/>
    </source>
</evidence>
<dbReference type="InParanoid" id="A0A482WHN2"/>
<dbReference type="AlphaFoldDB" id="A0A482WHN2"/>
<reference evidence="2 3" key="1">
    <citation type="journal article" date="2017" name="Gigascience">
        <title>Genome sequence of the small brown planthopper, Laodelphax striatellus.</title>
        <authorList>
            <person name="Zhu J."/>
            <person name="Jiang F."/>
            <person name="Wang X."/>
            <person name="Yang P."/>
            <person name="Bao Y."/>
            <person name="Zhao W."/>
            <person name="Wang W."/>
            <person name="Lu H."/>
            <person name="Wang Q."/>
            <person name="Cui N."/>
            <person name="Li J."/>
            <person name="Chen X."/>
            <person name="Luo L."/>
            <person name="Yu J."/>
            <person name="Kang L."/>
            <person name="Cui F."/>
        </authorList>
    </citation>
    <scope>NUCLEOTIDE SEQUENCE [LARGE SCALE GENOMIC DNA]</scope>
    <source>
        <strain evidence="2">Lst14</strain>
    </source>
</reference>
<keyword evidence="1" id="KW-0808">Transferase</keyword>
<name>A0A482WHN2_LAOST</name>
<dbReference type="SUPFAM" id="SSF53756">
    <property type="entry name" value="UDP-Glycosyltransferase/glycogen phosphorylase"/>
    <property type="match status" value="1"/>
</dbReference>
<keyword evidence="3" id="KW-1185">Reference proteome</keyword>
<dbReference type="InterPro" id="IPR002213">
    <property type="entry name" value="UDP_glucos_trans"/>
</dbReference>
<evidence type="ECO:0000313" key="3">
    <source>
        <dbReference type="Proteomes" id="UP000291343"/>
    </source>
</evidence>
<proteinExistence type="predicted"/>
<evidence type="ECO:0000313" key="2">
    <source>
        <dbReference type="EMBL" id="RZF33014.1"/>
    </source>
</evidence>
<gene>
    <name evidence="2" type="ORF">LSTR_LSTR014867</name>
</gene>
<comment type="caution">
    <text evidence="2">The sequence shown here is derived from an EMBL/GenBank/DDBJ whole genome shotgun (WGS) entry which is preliminary data.</text>
</comment>
<protein>
    <submittedName>
        <fullName evidence="2">Uncharacterized protein</fullName>
    </submittedName>
</protein>
<accession>A0A482WHN2</accession>
<dbReference type="EMBL" id="QKKF02035336">
    <property type="protein sequence ID" value="RZF33014.1"/>
    <property type="molecule type" value="Genomic_DNA"/>
</dbReference>
<dbReference type="Proteomes" id="UP000291343">
    <property type="component" value="Unassembled WGS sequence"/>
</dbReference>
<sequence length="81" mass="9448">MANATRINSYKDNMMTLSKITNDKPMPAVETAVWWIEYVLRTQWTPHLRPASIGLTWYQYYKPRCDCIILAIYCEAICVTA</sequence>
<dbReference type="Pfam" id="PF00201">
    <property type="entry name" value="UDPGT"/>
    <property type="match status" value="1"/>
</dbReference>